<keyword evidence="2" id="KW-1185">Reference proteome</keyword>
<gene>
    <name evidence="1" type="ORF">CgunFtcFv8_009659</name>
</gene>
<reference evidence="1 2" key="1">
    <citation type="journal article" date="2023" name="Mol. Biol. Evol.">
        <title>Genomics of Secondarily Temperate Adaptation in the Only Non-Antarctic Icefish.</title>
        <authorList>
            <person name="Rivera-Colon A.G."/>
            <person name="Rayamajhi N."/>
            <person name="Minhas B.F."/>
            <person name="Madrigal G."/>
            <person name="Bilyk K.T."/>
            <person name="Yoon V."/>
            <person name="Hune M."/>
            <person name="Gregory S."/>
            <person name="Cheng C.H.C."/>
            <person name="Catchen J.M."/>
        </authorList>
    </citation>
    <scope>NUCLEOTIDE SEQUENCE [LARGE SCALE GENOMIC DNA]</scope>
    <source>
        <tissue evidence="1">White muscle</tissue>
    </source>
</reference>
<evidence type="ECO:0000313" key="2">
    <source>
        <dbReference type="Proteomes" id="UP001331515"/>
    </source>
</evidence>
<comment type="caution">
    <text evidence="1">The sequence shown here is derived from an EMBL/GenBank/DDBJ whole genome shotgun (WGS) entry which is preliminary data.</text>
</comment>
<dbReference type="AlphaFoldDB" id="A0AAN8GXW9"/>
<accession>A0AAN8GXW9</accession>
<dbReference type="Proteomes" id="UP001331515">
    <property type="component" value="Unassembled WGS sequence"/>
</dbReference>
<proteinExistence type="predicted"/>
<name>A0AAN8GXW9_CHAGU</name>
<organism evidence="1 2">
    <name type="scientific">Champsocephalus gunnari</name>
    <name type="common">Mackerel icefish</name>
    <dbReference type="NCBI Taxonomy" id="52237"/>
    <lineage>
        <taxon>Eukaryota</taxon>
        <taxon>Metazoa</taxon>
        <taxon>Chordata</taxon>
        <taxon>Craniata</taxon>
        <taxon>Vertebrata</taxon>
        <taxon>Euteleostomi</taxon>
        <taxon>Actinopterygii</taxon>
        <taxon>Neopterygii</taxon>
        <taxon>Teleostei</taxon>
        <taxon>Neoteleostei</taxon>
        <taxon>Acanthomorphata</taxon>
        <taxon>Eupercaria</taxon>
        <taxon>Perciformes</taxon>
        <taxon>Notothenioidei</taxon>
        <taxon>Channichthyidae</taxon>
        <taxon>Champsocephalus</taxon>
    </lineage>
</organism>
<dbReference type="EMBL" id="JAURVH010001534">
    <property type="protein sequence ID" value="KAK5896014.1"/>
    <property type="molecule type" value="Genomic_DNA"/>
</dbReference>
<sequence>MLRMDLALPTSRTWLNRTPQHVHSALHQPNSLLHPRCEGGPKFPSAKTRGFAILAPRWWNELPIDIRTADRLHTFRLRLKTHLFRLHFER</sequence>
<protein>
    <submittedName>
        <fullName evidence="1">Uncharacterized protein</fullName>
    </submittedName>
</protein>
<evidence type="ECO:0000313" key="1">
    <source>
        <dbReference type="EMBL" id="KAK5896014.1"/>
    </source>
</evidence>